<evidence type="ECO:0000313" key="2">
    <source>
        <dbReference type="Proteomes" id="UP000604046"/>
    </source>
</evidence>
<dbReference type="AlphaFoldDB" id="A0A812TG00"/>
<reference evidence="1" key="1">
    <citation type="submission" date="2021-02" db="EMBL/GenBank/DDBJ databases">
        <authorList>
            <person name="Dougan E. K."/>
            <person name="Rhodes N."/>
            <person name="Thang M."/>
            <person name="Chan C."/>
        </authorList>
    </citation>
    <scope>NUCLEOTIDE SEQUENCE</scope>
</reference>
<dbReference type="EMBL" id="CAJNDS010002547">
    <property type="protein sequence ID" value="CAE7521916.1"/>
    <property type="molecule type" value="Genomic_DNA"/>
</dbReference>
<protein>
    <submittedName>
        <fullName evidence="1">Uncharacterized protein</fullName>
    </submittedName>
</protein>
<accession>A0A812TG00</accession>
<keyword evidence="2" id="KW-1185">Reference proteome</keyword>
<sequence length="284" mass="30218">MLFCDISEAQAVHQHTQGFASLQGGMGSAASTDLKNEIQSKTVGEIAAALKELPADQLEKVKGALATGAGVAPAKGGACPGPVDLSKVTVIAKDYKGMLAQPAEPKFKGVLLQVYVRGAPYGGPDKSINGHRYDSIPFVNGMIESGMSCQLMHYTHEEHDVCFGLCKAFDFVIVRCSPGQIKEDGGDQQKFDDALRDLEKAGKQVWPSPDAMEKMAKDAGTLTEEEKWIVDQFSCSGAGARCLAACCKDGTPTACWDDITEEDKAEAKKLGDLMGQKALAILSK</sequence>
<proteinExistence type="predicted"/>
<comment type="caution">
    <text evidence="1">The sequence shown here is derived from an EMBL/GenBank/DDBJ whole genome shotgun (WGS) entry which is preliminary data.</text>
</comment>
<gene>
    <name evidence="1" type="ORF">SNAT2548_LOCUS29214</name>
</gene>
<dbReference type="OrthoDB" id="410043at2759"/>
<evidence type="ECO:0000313" key="1">
    <source>
        <dbReference type="EMBL" id="CAE7521916.1"/>
    </source>
</evidence>
<organism evidence="1 2">
    <name type="scientific">Symbiodinium natans</name>
    <dbReference type="NCBI Taxonomy" id="878477"/>
    <lineage>
        <taxon>Eukaryota</taxon>
        <taxon>Sar</taxon>
        <taxon>Alveolata</taxon>
        <taxon>Dinophyceae</taxon>
        <taxon>Suessiales</taxon>
        <taxon>Symbiodiniaceae</taxon>
        <taxon>Symbiodinium</taxon>
    </lineage>
</organism>
<name>A0A812TG00_9DINO</name>
<dbReference type="Proteomes" id="UP000604046">
    <property type="component" value="Unassembled WGS sequence"/>
</dbReference>